<evidence type="ECO:0000256" key="3">
    <source>
        <dbReference type="ARBA" id="ARBA00022603"/>
    </source>
</evidence>
<evidence type="ECO:0000256" key="1">
    <source>
        <dbReference type="ARBA" id="ARBA00000142"/>
    </source>
</evidence>
<reference evidence="7" key="1">
    <citation type="submission" date="2023-08" db="EMBL/GenBank/DDBJ databases">
        <authorList>
            <person name="Audoor S."/>
            <person name="Bilcke G."/>
        </authorList>
    </citation>
    <scope>NUCLEOTIDE SEQUENCE</scope>
</reference>
<dbReference type="PANTHER" id="PTHR23417">
    <property type="entry name" value="3-DEOXY-D-MANNO-OCTULOSONIC-ACID TRANSFERASE/TRNA GUANINE-N 7 - -METHYLTRANSFERASE"/>
    <property type="match status" value="1"/>
</dbReference>
<keyword evidence="3" id="KW-0489">Methyltransferase</keyword>
<comment type="caution">
    <text evidence="7">The sequence shown here is derived from an EMBL/GenBank/DDBJ whole genome shotgun (WGS) entry which is preliminary data.</text>
</comment>
<comment type="catalytic activity">
    <reaction evidence="1">
        <text>guanosine(46) in tRNA + S-adenosyl-L-methionine = N(7)-methylguanosine(46) in tRNA + S-adenosyl-L-homocysteine</text>
        <dbReference type="Rhea" id="RHEA:42708"/>
        <dbReference type="Rhea" id="RHEA-COMP:10188"/>
        <dbReference type="Rhea" id="RHEA-COMP:10189"/>
        <dbReference type="ChEBI" id="CHEBI:57856"/>
        <dbReference type="ChEBI" id="CHEBI:59789"/>
        <dbReference type="ChEBI" id="CHEBI:74269"/>
        <dbReference type="ChEBI" id="CHEBI:74480"/>
        <dbReference type="EC" id="2.1.1.33"/>
    </reaction>
</comment>
<evidence type="ECO:0000256" key="5">
    <source>
        <dbReference type="ARBA" id="ARBA00022691"/>
    </source>
</evidence>
<keyword evidence="4" id="KW-0808">Transferase</keyword>
<dbReference type="InterPro" id="IPR003358">
    <property type="entry name" value="tRNA_(Gua-N-7)_MeTrfase_Trmb"/>
</dbReference>
<evidence type="ECO:0000313" key="7">
    <source>
        <dbReference type="EMBL" id="CAJ1952508.1"/>
    </source>
</evidence>
<keyword evidence="6" id="KW-0819">tRNA processing</keyword>
<evidence type="ECO:0000313" key="8">
    <source>
        <dbReference type="Proteomes" id="UP001295423"/>
    </source>
</evidence>
<keyword evidence="5" id="KW-0949">S-adenosyl-L-methionine</keyword>
<dbReference type="GO" id="GO:0008176">
    <property type="term" value="F:tRNA (guanine(46)-N7)-methyltransferase activity"/>
    <property type="evidence" value="ECO:0007669"/>
    <property type="project" value="UniProtKB-EC"/>
</dbReference>
<name>A0AAD2FSW8_9STRA</name>
<keyword evidence="8" id="KW-1185">Reference proteome</keyword>
<evidence type="ECO:0000256" key="2">
    <source>
        <dbReference type="ARBA" id="ARBA00011977"/>
    </source>
</evidence>
<dbReference type="PANTHER" id="PTHR23417:SF21">
    <property type="entry name" value="TRNA (GUANINE-N(7)-)-METHYLTRANSFERASE"/>
    <property type="match status" value="1"/>
</dbReference>
<evidence type="ECO:0000256" key="6">
    <source>
        <dbReference type="ARBA" id="ARBA00022694"/>
    </source>
</evidence>
<dbReference type="InterPro" id="IPR029063">
    <property type="entry name" value="SAM-dependent_MTases_sf"/>
</dbReference>
<organism evidence="7 8">
    <name type="scientific">Cylindrotheca closterium</name>
    <dbReference type="NCBI Taxonomy" id="2856"/>
    <lineage>
        <taxon>Eukaryota</taxon>
        <taxon>Sar</taxon>
        <taxon>Stramenopiles</taxon>
        <taxon>Ochrophyta</taxon>
        <taxon>Bacillariophyta</taxon>
        <taxon>Bacillariophyceae</taxon>
        <taxon>Bacillariophycidae</taxon>
        <taxon>Bacillariales</taxon>
        <taxon>Bacillariaceae</taxon>
        <taxon>Cylindrotheca</taxon>
    </lineage>
</organism>
<dbReference type="AlphaFoldDB" id="A0AAD2FSW8"/>
<protein>
    <recommendedName>
        <fullName evidence="2">tRNA (guanine(46)-N(7))-methyltransferase</fullName>
        <ecNumber evidence="2">2.1.1.33</ecNumber>
    </recommendedName>
</protein>
<dbReference type="Gene3D" id="3.40.50.150">
    <property type="entry name" value="Vaccinia Virus protein VP39"/>
    <property type="match status" value="1"/>
</dbReference>
<dbReference type="EMBL" id="CAKOGP040001803">
    <property type="protein sequence ID" value="CAJ1952508.1"/>
    <property type="molecule type" value="Genomic_DNA"/>
</dbReference>
<dbReference type="SUPFAM" id="SSF53335">
    <property type="entry name" value="S-adenosyl-L-methionine-dependent methyltransferases"/>
    <property type="match status" value="1"/>
</dbReference>
<gene>
    <name evidence="7" type="ORF">CYCCA115_LOCUS13588</name>
</gene>
<dbReference type="Proteomes" id="UP001295423">
    <property type="component" value="Unassembled WGS sequence"/>
</dbReference>
<dbReference type="EC" id="2.1.1.33" evidence="2"/>
<accession>A0AAD2FSW8</accession>
<dbReference type="GO" id="GO:0043527">
    <property type="term" value="C:tRNA methyltransferase complex"/>
    <property type="evidence" value="ECO:0007669"/>
    <property type="project" value="TreeGrafter"/>
</dbReference>
<sequence length="588" mass="64744">MAFLPPSREYSRLSTHQIGSTAEKRQGFESILGAEKAKQLEQLVEERSLARLEGNYLHADMIRDQISSLDLPDNWEVVVTDVPRKQGGGSTWELVQTKQEMPILEGPTVLQLAHAALGLAVECSVQANLGRAHTALGMQQQTSHKENEGNEQLDFIVEQAKARFQHTNWTDAELAGRKAADAAFWFALAGVTDQFIFENLTDVATRELGRFGSRSSCRAKDIYQIMERFSAAGFQNTDRLEEAAKKALIAKGDTDDCDPLLDFHSDRSLLLIWKFSTKQKKQRAFLRSALTHWQRQKGDGEEEESGDSELTKTDDMDIGEAQIQEYNWNGMFKDPSRPLVIDVGCGMGVSLLGLASGNSQVSSQVLLGENSSSLSWKDCNFVGLDLGALGIGYARGLAFRRGIDDRLQFVVDSAESCLQSLVRSYPGPIKLCLIQFPTPYSLKTTPGTGNTQLPSSPRDGFMVTEELLHLVHQALSKSDGKLLLQSNCEDVAVYMHDLAIEKVGFQVEAADQSMSETTCASYGYTSSTPRVPQRMADWITMGGKRAVGDDWSKAPILHRASATETEVACALNGTPVHRCVLRAVGDQI</sequence>
<proteinExistence type="predicted"/>
<evidence type="ECO:0000256" key="4">
    <source>
        <dbReference type="ARBA" id="ARBA00022679"/>
    </source>
</evidence>